<dbReference type="Gene3D" id="3.30.420.10">
    <property type="entry name" value="Ribonuclease H-like superfamily/Ribonuclease H"/>
    <property type="match status" value="1"/>
</dbReference>
<dbReference type="SUPFAM" id="SSF53098">
    <property type="entry name" value="Ribonuclease H-like"/>
    <property type="match status" value="1"/>
</dbReference>
<evidence type="ECO:0000313" key="5">
    <source>
        <dbReference type="EMBL" id="PWJ72282.1"/>
    </source>
</evidence>
<accession>A0AB73SY30</accession>
<sequence>MKNYIVFDLEWNQCPFGKEREIRTLPFEIVEIGAVKLNDKKEEIGRFRELVRPKAYTSLHFKTKEIISLCEQDLDNARSFPEVFADFISWCGEQPLYCTWGPGDLLEFQRNIRYHGLENPFPKPLFFYDIQKIFSIVYEDRKSRRTLEHAIDFLNLPKEDTFHSALDDACYTAAVLSHIDSEDILRNYSIDYFQAPQTRKEEIYVVFDTYSKFVSKEFTSRTEAMKDRKVTSTRCYLCNQSAKRKIRWFTSGGKNYFSLSYCEEHGWLKGKIRIKKSEDGKYFCVKTLKLITAQEAQEICARKESAHLKKLLKKN</sequence>
<evidence type="ECO:0000259" key="4">
    <source>
        <dbReference type="PROSITE" id="PS50835"/>
    </source>
</evidence>
<evidence type="ECO:0000256" key="1">
    <source>
        <dbReference type="ARBA" id="ARBA00022722"/>
    </source>
</evidence>
<dbReference type="EMBL" id="QGGY01000020">
    <property type="protein sequence ID" value="PWJ72282.1"/>
    <property type="molecule type" value="Genomic_DNA"/>
</dbReference>
<dbReference type="InterPro" id="IPR013520">
    <property type="entry name" value="Ribonucl_H"/>
</dbReference>
<gene>
    <name evidence="5" type="ORF">C7383_12089</name>
</gene>
<dbReference type="AlphaFoldDB" id="A0AB73SY30"/>
<proteinExistence type="predicted"/>
<keyword evidence="1" id="KW-0540">Nuclease</keyword>
<dbReference type="SMART" id="SM00479">
    <property type="entry name" value="EXOIII"/>
    <property type="match status" value="1"/>
</dbReference>
<protein>
    <submittedName>
        <fullName evidence="5">Inhibitor of KinA sporulation pathway (Predicted exonuclease)</fullName>
    </submittedName>
</protein>
<comment type="caution">
    <text evidence="5">The sequence shown here is derived from an EMBL/GenBank/DDBJ whole genome shotgun (WGS) entry which is preliminary data.</text>
</comment>
<dbReference type="InterPro" id="IPR051274">
    <property type="entry name" value="3-5_Exoribonuclease"/>
</dbReference>
<dbReference type="PANTHER" id="PTHR23044">
    <property type="entry name" value="3'-5' EXONUCLEASE ERI1-RELATED"/>
    <property type="match status" value="1"/>
</dbReference>
<dbReference type="RefSeq" id="WP_109748660.1">
    <property type="nucleotide sequence ID" value="NZ_CABJAT010000010.1"/>
</dbReference>
<dbReference type="Proteomes" id="UP000245412">
    <property type="component" value="Unassembled WGS sequence"/>
</dbReference>
<dbReference type="InterPro" id="IPR047201">
    <property type="entry name" value="ERI-1_3'hExo-like"/>
</dbReference>
<dbReference type="PROSITE" id="PS50835">
    <property type="entry name" value="IG_LIKE"/>
    <property type="match status" value="1"/>
</dbReference>
<dbReference type="GO" id="GO:0003676">
    <property type="term" value="F:nucleic acid binding"/>
    <property type="evidence" value="ECO:0007669"/>
    <property type="project" value="InterPro"/>
</dbReference>
<reference evidence="5 6" key="1">
    <citation type="submission" date="2018-05" db="EMBL/GenBank/DDBJ databases">
        <authorList>
            <person name="Goeker M."/>
            <person name="Huntemann M."/>
            <person name="Clum A."/>
            <person name="Pillay M."/>
            <person name="Palaniappan K."/>
            <person name="Varghese N."/>
            <person name="Mikhailova N."/>
            <person name="Stamatis D."/>
            <person name="Reddy T."/>
            <person name="Daum C."/>
            <person name="Shapiro N."/>
            <person name="Ivanova N."/>
            <person name="Kyrpides N."/>
            <person name="Woyke T."/>
        </authorList>
    </citation>
    <scope>NUCLEOTIDE SEQUENCE [LARGE SCALE GENOMIC DNA]</scope>
    <source>
        <strain evidence="5 6">DSM 26524</strain>
    </source>
</reference>
<organism evidence="5 6">
    <name type="scientific">Murimonas intestini</name>
    <dbReference type="NCBI Taxonomy" id="1337051"/>
    <lineage>
        <taxon>Bacteria</taxon>
        <taxon>Bacillati</taxon>
        <taxon>Bacillota</taxon>
        <taxon>Clostridia</taxon>
        <taxon>Lachnospirales</taxon>
        <taxon>Lachnospiraceae</taxon>
        <taxon>Murimonas</taxon>
    </lineage>
</organism>
<keyword evidence="3 5" id="KW-0269">Exonuclease</keyword>
<name>A0AB73SY30_9FIRM</name>
<evidence type="ECO:0000256" key="3">
    <source>
        <dbReference type="ARBA" id="ARBA00022839"/>
    </source>
</evidence>
<dbReference type="GO" id="GO:0000175">
    <property type="term" value="F:3'-5'-RNA exonuclease activity"/>
    <property type="evidence" value="ECO:0007669"/>
    <property type="project" value="InterPro"/>
</dbReference>
<dbReference type="InterPro" id="IPR012337">
    <property type="entry name" value="RNaseH-like_sf"/>
</dbReference>
<feature type="domain" description="Ig-like" evidence="4">
    <location>
        <begin position="196"/>
        <end position="284"/>
    </location>
</feature>
<evidence type="ECO:0000313" key="6">
    <source>
        <dbReference type="Proteomes" id="UP000245412"/>
    </source>
</evidence>
<evidence type="ECO:0000256" key="2">
    <source>
        <dbReference type="ARBA" id="ARBA00022801"/>
    </source>
</evidence>
<dbReference type="PANTHER" id="PTHR23044:SF61">
    <property type="entry name" value="3'-5' EXORIBONUCLEASE 1-RELATED"/>
    <property type="match status" value="1"/>
</dbReference>
<keyword evidence="2" id="KW-0378">Hydrolase</keyword>
<dbReference type="InterPro" id="IPR007110">
    <property type="entry name" value="Ig-like_dom"/>
</dbReference>
<dbReference type="Pfam" id="PF00929">
    <property type="entry name" value="RNase_T"/>
    <property type="match status" value="1"/>
</dbReference>
<dbReference type="InterPro" id="IPR036397">
    <property type="entry name" value="RNaseH_sf"/>
</dbReference>
<keyword evidence="6" id="KW-1185">Reference proteome</keyword>
<dbReference type="CDD" id="cd06133">
    <property type="entry name" value="ERI-1_3'hExo_like"/>
    <property type="match status" value="1"/>
</dbReference>